<dbReference type="InterPro" id="IPR011043">
    <property type="entry name" value="Gal_Oxase/kelch_b-propeller"/>
</dbReference>
<keyword evidence="7" id="KW-0156">Chromatin regulator</keyword>
<name>A0A401NHD9_SCYTO</name>
<dbReference type="OrthoDB" id="8512570at2759"/>
<reference evidence="13 14" key="1">
    <citation type="journal article" date="2018" name="Nat. Ecol. Evol.">
        <title>Shark genomes provide insights into elasmobranch evolution and the origin of vertebrates.</title>
        <authorList>
            <person name="Hara Y"/>
            <person name="Yamaguchi K"/>
            <person name="Onimaru K"/>
            <person name="Kadota M"/>
            <person name="Koyanagi M"/>
            <person name="Keeley SD"/>
            <person name="Tatsumi K"/>
            <person name="Tanaka K"/>
            <person name="Motone F"/>
            <person name="Kageyama Y"/>
            <person name="Nozu R"/>
            <person name="Adachi N"/>
            <person name="Nishimura O"/>
            <person name="Nakagawa R"/>
            <person name="Tanegashima C"/>
            <person name="Kiyatake I"/>
            <person name="Matsumoto R"/>
            <person name="Murakumo K"/>
            <person name="Nishida K"/>
            <person name="Terakita A"/>
            <person name="Kuratani S"/>
            <person name="Sato K"/>
            <person name="Hyodo S Kuraku.S."/>
        </authorList>
    </citation>
    <scope>NUCLEOTIDE SEQUENCE [LARGE SCALE GENOMIC DNA]</scope>
</reference>
<dbReference type="Pfam" id="PF03089">
    <property type="entry name" value="RAG2"/>
    <property type="match status" value="1"/>
</dbReference>
<dbReference type="InterPro" id="IPR004321">
    <property type="entry name" value="RAG2"/>
</dbReference>
<dbReference type="Gene3D" id="2.120.10.80">
    <property type="entry name" value="Kelch-type beta propeller"/>
    <property type="match status" value="1"/>
</dbReference>
<feature type="binding site" evidence="10">
    <location>
        <position position="299"/>
    </location>
    <ligand>
        <name>Zn(2+)</name>
        <dbReference type="ChEBI" id="CHEBI:29105"/>
        <label>1</label>
    </ligand>
</feature>
<dbReference type="SUPFAM" id="SSF57903">
    <property type="entry name" value="FYVE/PHD zinc finger"/>
    <property type="match status" value="1"/>
</dbReference>
<evidence type="ECO:0000256" key="2">
    <source>
        <dbReference type="ARBA" id="ARBA00008254"/>
    </source>
</evidence>
<comment type="caution">
    <text evidence="13">The sequence shown here is derived from an EMBL/GenBank/DDBJ whole genome shotgun (WGS) entry which is preliminary data.</text>
</comment>
<comment type="subcellular location">
    <subcellularLocation>
        <location evidence="1">Nucleus</location>
    </subcellularLocation>
</comment>
<dbReference type="EMBL" id="BFAA01001109">
    <property type="protein sequence ID" value="GCB60284.1"/>
    <property type="molecule type" value="Genomic_DNA"/>
</dbReference>
<feature type="binding site" evidence="10">
    <location>
        <position position="334"/>
    </location>
    <ligand>
        <name>Zn(2+)</name>
        <dbReference type="ChEBI" id="CHEBI:29105"/>
        <label>1</label>
    </ligand>
</feature>
<dbReference type="PANTHER" id="PTHR10960:SF0">
    <property type="entry name" value="V(D)J RECOMBINATION-ACTIVATING PROTEIN 2"/>
    <property type="match status" value="1"/>
</dbReference>
<feature type="domain" description="Recombination activating protein 2 PHD" evidence="12">
    <location>
        <begin position="294"/>
        <end position="373"/>
    </location>
</feature>
<dbReference type="GO" id="GO:0043565">
    <property type="term" value="F:sequence-specific DNA binding"/>
    <property type="evidence" value="ECO:0007669"/>
    <property type="project" value="TreeGrafter"/>
</dbReference>
<evidence type="ECO:0000256" key="8">
    <source>
        <dbReference type="ARBA" id="ARBA00023172"/>
    </source>
</evidence>
<accession>A0A401NHD9</accession>
<keyword evidence="9" id="KW-0539">Nucleus</keyword>
<evidence type="ECO:0000256" key="7">
    <source>
        <dbReference type="ARBA" id="ARBA00022853"/>
    </source>
</evidence>
<evidence type="ECO:0000256" key="10">
    <source>
        <dbReference type="PIRSR" id="PIRSR604321-1"/>
    </source>
</evidence>
<dbReference type="Gene3D" id="3.30.160.290">
    <property type="entry name" value="Rag2 PHD finger"/>
    <property type="match status" value="1"/>
</dbReference>
<dbReference type="Pfam" id="PF13341">
    <property type="entry name" value="RAG2_PHD"/>
    <property type="match status" value="1"/>
</dbReference>
<dbReference type="InterPro" id="IPR011011">
    <property type="entry name" value="Znf_FYVE_PHD"/>
</dbReference>
<evidence type="ECO:0000256" key="5">
    <source>
        <dbReference type="ARBA" id="ARBA00022771"/>
    </source>
</evidence>
<feature type="binding site" evidence="10">
    <location>
        <position position="360"/>
    </location>
    <ligand>
        <name>Zn(2+)</name>
        <dbReference type="ChEBI" id="CHEBI:29105"/>
        <label>1</label>
    </ligand>
</feature>
<dbReference type="SUPFAM" id="SSF50965">
    <property type="entry name" value="Galactose oxidase, central domain"/>
    <property type="match status" value="1"/>
</dbReference>
<protein>
    <recommendedName>
        <fullName evidence="3">V(D)J recombination-activating protein 2</fullName>
    </recommendedName>
</protein>
<keyword evidence="8" id="KW-0233">DNA recombination</keyword>
<evidence type="ECO:0000313" key="14">
    <source>
        <dbReference type="Proteomes" id="UP000288216"/>
    </source>
</evidence>
<evidence type="ECO:0000256" key="4">
    <source>
        <dbReference type="ARBA" id="ARBA00022723"/>
    </source>
</evidence>
<dbReference type="GO" id="GO:0033151">
    <property type="term" value="P:V(D)J recombination"/>
    <property type="evidence" value="ECO:0007669"/>
    <property type="project" value="TreeGrafter"/>
</dbReference>
<dbReference type="GO" id="GO:0097519">
    <property type="term" value="C:DNA recombinase complex"/>
    <property type="evidence" value="ECO:0007669"/>
    <property type="project" value="TreeGrafter"/>
</dbReference>
<keyword evidence="14" id="KW-1185">Reference proteome</keyword>
<dbReference type="AlphaFoldDB" id="A0A401NHD9"/>
<dbReference type="GO" id="GO:0008270">
    <property type="term" value="F:zinc ion binding"/>
    <property type="evidence" value="ECO:0007669"/>
    <property type="project" value="UniProtKB-KW"/>
</dbReference>
<feature type="binding site" evidence="10">
    <location>
        <position position="303"/>
    </location>
    <ligand>
        <name>Zn(2+)</name>
        <dbReference type="ChEBI" id="CHEBI:29105"/>
        <label>1</label>
    </ligand>
</feature>
<dbReference type="PANTHER" id="PTHR10960">
    <property type="entry name" value="V D J RECOMBINATION-ACTIVATING PROTEIN 2"/>
    <property type="match status" value="1"/>
</dbReference>
<dbReference type="InterPro" id="IPR015915">
    <property type="entry name" value="Kelch-typ_b-propeller"/>
</dbReference>
<keyword evidence="4 10" id="KW-0479">Metal-binding</keyword>
<sequence length="410" mass="45903">MVHSSTGNKRTSLRCIERKLGGDVPQGRYGHTINVIQNNGQTLGILFGGRSYRPPGQRTTENWNSVVDCAPRVFLIDINTGHCTSHLTPEIEDGFSFHVSMARMDTVYILGGHSIESNHRPARLLSLKVDLFATSPSVTCTILNCGIAVSSAIVAQASKDEFIIVGGYESESQKRMLCNTIILDSDNIQILDREPPEWTSDIKASKTWFGSNMGNGAVLIGIPGESKRDTAEANFFYIANFGQLEEESQVSGSQESFTDPDECSTFEDSEEFHFEVGADGSDDGENQDNGDEEGYWIKCSPKCNMNVNIWAPHYSTELHKPAMIFCSSAREDGHWVHAQCMDLAESQLIQFSQENTKYFCKEHQRIDRGIQTPQKKRQIKRTPIKSPRKKSPAIMKRTPMTKSFLKRLFD</sequence>
<dbReference type="InterPro" id="IPR025162">
    <property type="entry name" value="RAG2_PHD"/>
</dbReference>
<dbReference type="Proteomes" id="UP000288216">
    <property type="component" value="Unassembled WGS sequence"/>
</dbReference>
<proteinExistence type="inferred from homology"/>
<evidence type="ECO:0000256" key="6">
    <source>
        <dbReference type="ARBA" id="ARBA00022833"/>
    </source>
</evidence>
<comment type="similarity">
    <text evidence="2">Belongs to the RAG2 family.</text>
</comment>
<feature type="binding site" evidence="10">
    <location>
        <position position="363"/>
    </location>
    <ligand>
        <name>Zn(2+)</name>
        <dbReference type="ChEBI" id="CHEBI:29105"/>
        <label>1</label>
    </ligand>
</feature>
<feature type="binding site" evidence="10">
    <location>
        <position position="337"/>
    </location>
    <ligand>
        <name>Zn(2+)</name>
        <dbReference type="ChEBI" id="CHEBI:29105"/>
        <label>1</label>
    </ligand>
</feature>
<feature type="region of interest" description="Disordered" evidence="11">
    <location>
        <begin position="373"/>
        <end position="392"/>
    </location>
</feature>
<feature type="compositionally biased region" description="Basic residues" evidence="11">
    <location>
        <begin position="374"/>
        <end position="391"/>
    </location>
</feature>
<dbReference type="STRING" id="75743.A0A401NHD9"/>
<evidence type="ECO:0000256" key="3">
    <source>
        <dbReference type="ARBA" id="ARBA00021275"/>
    </source>
</evidence>
<feature type="binding site" evidence="10">
    <location>
        <position position="326"/>
    </location>
    <ligand>
        <name>Zn(2+)</name>
        <dbReference type="ChEBI" id="CHEBI:29105"/>
        <label>1</label>
    </ligand>
</feature>
<keyword evidence="6 10" id="KW-0862">Zinc</keyword>
<keyword evidence="5" id="KW-0863">Zinc-finger</keyword>
<evidence type="ECO:0000313" key="13">
    <source>
        <dbReference type="EMBL" id="GCB60284.1"/>
    </source>
</evidence>
<evidence type="ECO:0000256" key="11">
    <source>
        <dbReference type="SAM" id="MobiDB-lite"/>
    </source>
</evidence>
<organism evidence="13 14">
    <name type="scientific">Scyliorhinus torazame</name>
    <name type="common">Cloudy catshark</name>
    <name type="synonym">Catulus torazame</name>
    <dbReference type="NCBI Taxonomy" id="75743"/>
    <lineage>
        <taxon>Eukaryota</taxon>
        <taxon>Metazoa</taxon>
        <taxon>Chordata</taxon>
        <taxon>Craniata</taxon>
        <taxon>Vertebrata</taxon>
        <taxon>Chondrichthyes</taxon>
        <taxon>Elasmobranchii</taxon>
        <taxon>Galeomorphii</taxon>
        <taxon>Galeoidea</taxon>
        <taxon>Carcharhiniformes</taxon>
        <taxon>Scyliorhinidae</taxon>
        <taxon>Scyliorhinus</taxon>
    </lineage>
</organism>
<gene>
    <name evidence="13" type="ORF">scyTo_0003911</name>
</gene>
<evidence type="ECO:0000256" key="1">
    <source>
        <dbReference type="ARBA" id="ARBA00004123"/>
    </source>
</evidence>
<dbReference type="GO" id="GO:0005634">
    <property type="term" value="C:nucleus"/>
    <property type="evidence" value="ECO:0007669"/>
    <property type="project" value="UniProtKB-SubCell"/>
</dbReference>
<evidence type="ECO:0000259" key="12">
    <source>
        <dbReference type="Pfam" id="PF13341"/>
    </source>
</evidence>
<feature type="binding site" evidence="10">
    <location>
        <position position="340"/>
    </location>
    <ligand>
        <name>Zn(2+)</name>
        <dbReference type="ChEBI" id="CHEBI:29105"/>
        <label>1</label>
    </ligand>
</feature>
<evidence type="ECO:0000256" key="9">
    <source>
        <dbReference type="ARBA" id="ARBA00023242"/>
    </source>
</evidence>
<dbReference type="OMA" id="MIFCSRG"/>
<dbReference type="GO" id="GO:0006325">
    <property type="term" value="P:chromatin organization"/>
    <property type="evidence" value="ECO:0007669"/>
    <property type="project" value="UniProtKB-KW"/>
</dbReference>